<reference evidence="2" key="1">
    <citation type="submission" date="2017-08" db="EMBL/GenBank/DDBJ databases">
        <title>A dynamic microbial community with high functional redundancy inhabits the cold, oxic subseafloor aquifer.</title>
        <authorList>
            <person name="Tully B.J."/>
            <person name="Wheat C.G."/>
            <person name="Glazer B.T."/>
            <person name="Huber J.A."/>
        </authorList>
    </citation>
    <scope>NUCLEOTIDE SEQUENCE [LARGE SCALE GENOMIC DNA]</scope>
</reference>
<evidence type="ECO:0000313" key="1">
    <source>
        <dbReference type="EMBL" id="PCJ22520.1"/>
    </source>
</evidence>
<dbReference type="EMBL" id="NVVJ01000058">
    <property type="protein sequence ID" value="PCJ22520.1"/>
    <property type="molecule type" value="Genomic_DNA"/>
</dbReference>
<gene>
    <name evidence="1" type="ORF">COA96_14115</name>
</gene>
<evidence type="ECO:0000313" key="2">
    <source>
        <dbReference type="Proteomes" id="UP000218327"/>
    </source>
</evidence>
<evidence type="ECO:0008006" key="3">
    <source>
        <dbReference type="Google" id="ProtNLM"/>
    </source>
</evidence>
<accession>A0A2A5ATQ7</accession>
<name>A0A2A5ATQ7_9GAMM</name>
<organism evidence="1 2">
    <name type="scientific">SAR86 cluster bacterium</name>
    <dbReference type="NCBI Taxonomy" id="2030880"/>
    <lineage>
        <taxon>Bacteria</taxon>
        <taxon>Pseudomonadati</taxon>
        <taxon>Pseudomonadota</taxon>
        <taxon>Gammaproteobacteria</taxon>
        <taxon>SAR86 cluster</taxon>
    </lineage>
</organism>
<comment type="caution">
    <text evidence="1">The sequence shown here is derived from an EMBL/GenBank/DDBJ whole genome shotgun (WGS) entry which is preliminary data.</text>
</comment>
<protein>
    <recommendedName>
        <fullName evidence="3">DNA-binding protein</fullName>
    </recommendedName>
</protein>
<dbReference type="AlphaFoldDB" id="A0A2A5ATQ7"/>
<dbReference type="Proteomes" id="UP000218327">
    <property type="component" value="Unassembled WGS sequence"/>
</dbReference>
<proteinExistence type="predicted"/>
<sequence>MTSIIQIDTPMVTVKEFSKRSGIPVRTVQTLIHDGEIPRFDQRLNKDKRGPLYINFIRLVELCQQQGKDFIDLNLS</sequence>